<dbReference type="GO" id="GO:0005886">
    <property type="term" value="C:plasma membrane"/>
    <property type="evidence" value="ECO:0007669"/>
    <property type="project" value="TreeGrafter"/>
</dbReference>
<evidence type="ECO:0000256" key="1">
    <source>
        <dbReference type="ARBA" id="ARBA00004141"/>
    </source>
</evidence>
<evidence type="ECO:0000256" key="5">
    <source>
        <dbReference type="ARBA" id="ARBA00023136"/>
    </source>
</evidence>
<organism evidence="7 8">
    <name type="scientific">Metabacillus litoralis</name>
    <dbReference type="NCBI Taxonomy" id="152268"/>
    <lineage>
        <taxon>Bacteria</taxon>
        <taxon>Bacillati</taxon>
        <taxon>Bacillota</taxon>
        <taxon>Bacilli</taxon>
        <taxon>Bacillales</taxon>
        <taxon>Bacillaceae</taxon>
        <taxon>Metabacillus</taxon>
    </lineage>
</organism>
<dbReference type="InterPro" id="IPR001248">
    <property type="entry name" value="Pur-cyt_permease"/>
</dbReference>
<feature type="transmembrane region" description="Helical" evidence="6">
    <location>
        <begin position="21"/>
        <end position="45"/>
    </location>
</feature>
<evidence type="ECO:0000313" key="8">
    <source>
        <dbReference type="Proteomes" id="UP000321363"/>
    </source>
</evidence>
<feature type="transmembrane region" description="Helical" evidence="6">
    <location>
        <begin position="51"/>
        <end position="71"/>
    </location>
</feature>
<dbReference type="PANTHER" id="PTHR30618:SF0">
    <property type="entry name" value="PURINE-URACIL PERMEASE NCS1"/>
    <property type="match status" value="1"/>
</dbReference>
<comment type="caution">
    <text evidence="7">The sequence shown here is derived from an EMBL/GenBank/DDBJ whole genome shotgun (WGS) entry which is preliminary data.</text>
</comment>
<feature type="transmembrane region" description="Helical" evidence="6">
    <location>
        <begin position="126"/>
        <end position="149"/>
    </location>
</feature>
<keyword evidence="3 6" id="KW-0812">Transmembrane</keyword>
<feature type="transmembrane region" description="Helical" evidence="6">
    <location>
        <begin position="424"/>
        <end position="443"/>
    </location>
</feature>
<dbReference type="PANTHER" id="PTHR30618">
    <property type="entry name" value="NCS1 FAMILY PURINE/PYRIMIDINE TRANSPORTER"/>
    <property type="match status" value="1"/>
</dbReference>
<dbReference type="GO" id="GO:0015205">
    <property type="term" value="F:nucleobase transmembrane transporter activity"/>
    <property type="evidence" value="ECO:0007669"/>
    <property type="project" value="TreeGrafter"/>
</dbReference>
<feature type="transmembrane region" description="Helical" evidence="6">
    <location>
        <begin position="356"/>
        <end position="378"/>
    </location>
</feature>
<dbReference type="AlphaFoldDB" id="A0A5C6VY80"/>
<sequence>MANNYLKSPDLLPISHEKKKISAVGFSFIWVGMAVVLAAFAIGGAGVQSLSLGWVVVATIVGSIALGLLMTMTGDIGVEHGLSFPVYMRAPFGTVGTHIPSIVRGFVASCWFGVNTYFGSTAMNAILATVFGFDNWFVCFLIFATLQLVNTALGIKAVERFADLAAPIIILISIWMYFTLSDQALQQGREVWSWVESPVTGGAAVTAFIVVIMSNMGFWGTLTADMPSLSRFVKAPLNEKNWFKRNKAQIAGNLIAYPIVQTFMVVIGAVSYIAVANYDPVVALQQSANGLILGILLVMIVFAQWSTNISANLIPAATIFSNVGGPKMPFWAGVIAAGILGIVVQPWSLFGIIIEMLLIIGGVLSAIVGILIADYYLIRKRRVNVPDLYETNGQYKYMNGINWAGLISWAVGGIAAIIFSNYSFLVGLAVGLISYYLLGKYWWFEKYKQAEIEDPNDEKYLGISVGRNWEIEVEQKREVGVVIPTDPITEKG</sequence>
<evidence type="ECO:0000256" key="2">
    <source>
        <dbReference type="ARBA" id="ARBA00008974"/>
    </source>
</evidence>
<dbReference type="InterPro" id="IPR045225">
    <property type="entry name" value="Uracil/uridine/allantoin_perm"/>
</dbReference>
<feature type="transmembrane region" description="Helical" evidence="6">
    <location>
        <begin position="161"/>
        <end position="180"/>
    </location>
</feature>
<feature type="transmembrane region" description="Helical" evidence="6">
    <location>
        <begin position="399"/>
        <end position="418"/>
    </location>
</feature>
<feature type="transmembrane region" description="Helical" evidence="6">
    <location>
        <begin position="254"/>
        <end position="275"/>
    </location>
</feature>
<gene>
    <name evidence="7" type="ORF">FS935_11300</name>
</gene>
<evidence type="ECO:0000256" key="6">
    <source>
        <dbReference type="SAM" id="Phobius"/>
    </source>
</evidence>
<dbReference type="RefSeq" id="WP_146948607.1">
    <property type="nucleotide sequence ID" value="NZ_VOQF01000006.1"/>
</dbReference>
<dbReference type="CDD" id="cd10323">
    <property type="entry name" value="SLC-NCS1sbd"/>
    <property type="match status" value="1"/>
</dbReference>
<keyword evidence="8" id="KW-1185">Reference proteome</keyword>
<comment type="subcellular location">
    <subcellularLocation>
        <location evidence="1">Membrane</location>
        <topology evidence="1">Multi-pass membrane protein</topology>
    </subcellularLocation>
</comment>
<reference evidence="7 8" key="1">
    <citation type="journal article" date="2005" name="Int. J. Syst. Evol. Microbiol.">
        <title>Bacillus litoralis sp. nov., isolated from a tidal flat of the Yellow Sea in Korea.</title>
        <authorList>
            <person name="Yoon J.H."/>
            <person name="Oh T.K."/>
        </authorList>
    </citation>
    <scope>NUCLEOTIDE SEQUENCE [LARGE SCALE GENOMIC DNA]</scope>
    <source>
        <strain evidence="7 8">SW-211</strain>
    </source>
</reference>
<comment type="similarity">
    <text evidence="2">Belongs to the purine-cytosine permease (2.A.39) family.</text>
</comment>
<evidence type="ECO:0000313" key="7">
    <source>
        <dbReference type="EMBL" id="TXC90501.1"/>
    </source>
</evidence>
<evidence type="ECO:0000256" key="4">
    <source>
        <dbReference type="ARBA" id="ARBA00022989"/>
    </source>
</evidence>
<accession>A0A5C6VY80</accession>
<feature type="transmembrane region" description="Helical" evidence="6">
    <location>
        <begin position="287"/>
        <end position="307"/>
    </location>
</feature>
<dbReference type="OrthoDB" id="9780088at2"/>
<feature type="transmembrane region" description="Helical" evidence="6">
    <location>
        <begin position="328"/>
        <end position="350"/>
    </location>
</feature>
<dbReference type="Pfam" id="PF02133">
    <property type="entry name" value="Transp_cyt_pur"/>
    <property type="match status" value="1"/>
</dbReference>
<keyword evidence="5 6" id="KW-0472">Membrane</keyword>
<evidence type="ECO:0000256" key="3">
    <source>
        <dbReference type="ARBA" id="ARBA00022692"/>
    </source>
</evidence>
<name>A0A5C6VY80_9BACI</name>
<dbReference type="Gene3D" id="1.10.4160.10">
    <property type="entry name" value="Hydantoin permease"/>
    <property type="match status" value="1"/>
</dbReference>
<feature type="transmembrane region" description="Helical" evidence="6">
    <location>
        <begin position="200"/>
        <end position="222"/>
    </location>
</feature>
<dbReference type="EMBL" id="VOQF01000006">
    <property type="protein sequence ID" value="TXC90501.1"/>
    <property type="molecule type" value="Genomic_DNA"/>
</dbReference>
<protein>
    <submittedName>
        <fullName evidence="7">Nitrate reductase</fullName>
    </submittedName>
</protein>
<dbReference type="Proteomes" id="UP000321363">
    <property type="component" value="Unassembled WGS sequence"/>
</dbReference>
<keyword evidence="4 6" id="KW-1133">Transmembrane helix</keyword>
<proteinExistence type="inferred from homology"/>